<sequence length="933" mass="108407">MKLHNNNCINENFRKNIGNYEAHYMHSNHQSKTINYNNNSKDVGGNIIIINEKNEKFCTNTNRILSGYNNVIDISNMEKCTEDLNNNNHIENNEKDIMNIHNINYIFNNSDSDRNFFVDCLDNICKNQDKMNGDDNNYDKKTNITIIDNKKDNDNDENKKGNDNNENKKDNDNDENKKDNDNNENKKNNDNDENKKDNDNNENKKDNDNNESKKDGDNDEDKKDNDSDESKKDGDNDEDICKNVYELKSDEHDVEISSASYISDNKIDMPEKCNGNTIENNNKEKLLNDEISAKKQKTVRILNNEIISTNLDDNKNNIFAPGYTMNPSVSIGDTQHNNNNKNNNKNKNIKCHEENKQKNCAKLEQRLKTKSHLDNNNLTVCGNLKIKDDDIKNTDSTTEDNTQKHNGVLHTIKKNVNSCETFQMINSRDNSILEKSSIIQTDTIDEENVNRVKIAYKEKIKDNNDIKNEYFNNENSDVYMLSIQENSNIGNNISNYSYSLNKKNIYNGNELEHKEIYYNKPIIGMKNSFKGPLNVPMPRLTSDQNFHKNNKLSSCKNEKNLFSSGILELNHEKNSENNLLSRNMLYSHNKVFNNIFPQNTNDNVDGLKYFDESQINQIDNQIKDKYFIKMSKIFSNSKDEYTKWVLQDEYMENTQTKDNKIDDSGNDKQISNLPNDLKENYNDVVKNEEIQCHVEISPNTYNNLKNGYSDKNTNTNTIIKDQINTKDIDEKDCEKSYFCCPIKEQTPVPNSTNSGLLNTIFRKILFKKNNKFMIKSKNGSNNLRKKLPNRNFHIPKKSLTLHAYSCGTKVKSTILFEKPRLKNENKKDNTSIQNIKDKFNNLTSLYSTAIDKKIIKNTPKKAKIYNKKHVNPYKYCEAMIYNNKGHHHVLNSMTNLHKAYPKCEIICRIPNKKINCIHYKKFPTPKRLITNPM</sequence>
<evidence type="ECO:0000256" key="1">
    <source>
        <dbReference type="SAM" id="MobiDB-lite"/>
    </source>
</evidence>
<feature type="region of interest" description="Disordered" evidence="1">
    <location>
        <begin position="148"/>
        <end position="238"/>
    </location>
</feature>
<gene>
    <name evidence="2" type="ORF">YYC_00587</name>
</gene>
<dbReference type="AlphaFoldDB" id="V7PXU4"/>
<proteinExistence type="predicted"/>
<dbReference type="Proteomes" id="UP000018538">
    <property type="component" value="Unassembled WGS sequence"/>
</dbReference>
<evidence type="ECO:0000313" key="2">
    <source>
        <dbReference type="EMBL" id="ETB62978.1"/>
    </source>
</evidence>
<dbReference type="OrthoDB" id="371118at2759"/>
<dbReference type="EMBL" id="KI635730">
    <property type="protein sequence ID" value="ETB62978.1"/>
    <property type="molecule type" value="Genomic_DNA"/>
</dbReference>
<organism evidence="2 3">
    <name type="scientific">Plasmodium yoelii 17X</name>
    <dbReference type="NCBI Taxonomy" id="1323249"/>
    <lineage>
        <taxon>Eukaryota</taxon>
        <taxon>Sar</taxon>
        <taxon>Alveolata</taxon>
        <taxon>Apicomplexa</taxon>
        <taxon>Aconoidasida</taxon>
        <taxon>Haemosporida</taxon>
        <taxon>Plasmodiidae</taxon>
        <taxon>Plasmodium</taxon>
        <taxon>Plasmodium (Vinckeia)</taxon>
    </lineage>
</organism>
<reference evidence="2 3" key="1">
    <citation type="submission" date="2013-11" db="EMBL/GenBank/DDBJ databases">
        <title>The Genome Sequence of Plasmodium yoelii 17X.</title>
        <authorList>
            <consortium name="The Broad Institute Genomics Platform"/>
            <consortium name="The Broad Institute Genome Sequencing Center for Infectious Disease"/>
            <person name="Neafsey D."/>
            <person name="Adams J."/>
            <person name="Walker B."/>
            <person name="Young S.K."/>
            <person name="Zeng Q."/>
            <person name="Gargeya S."/>
            <person name="Fitzgerald M."/>
            <person name="Haas B."/>
            <person name="Abouelleil A."/>
            <person name="Alvarado L."/>
            <person name="Chapman S.B."/>
            <person name="Gainer-Dewar J."/>
            <person name="Goldberg J."/>
            <person name="Griggs A."/>
            <person name="Gujja S."/>
            <person name="Hansen M."/>
            <person name="Howarth C."/>
            <person name="Imamovic A."/>
            <person name="Ireland A."/>
            <person name="Larimer J."/>
            <person name="McCowan C."/>
            <person name="Murphy C."/>
            <person name="Pearson M."/>
            <person name="Poon T.W."/>
            <person name="Priest M."/>
            <person name="Roberts A."/>
            <person name="Saif S."/>
            <person name="Shea T."/>
            <person name="Sykes S."/>
            <person name="Wortman J."/>
            <person name="Nusbaum C."/>
            <person name="Birren B."/>
        </authorList>
    </citation>
    <scope>NUCLEOTIDE SEQUENCE [LARGE SCALE GENOMIC DNA]</scope>
    <source>
        <strain evidence="2 3">17X</strain>
    </source>
</reference>
<protein>
    <submittedName>
        <fullName evidence="2">Uncharacterized protein</fullName>
    </submittedName>
</protein>
<name>V7PXU4_PLAYE</name>
<evidence type="ECO:0000313" key="3">
    <source>
        <dbReference type="Proteomes" id="UP000018538"/>
    </source>
</evidence>
<accession>V7PXU4</accession>
<keyword evidence="3" id="KW-1185">Reference proteome</keyword>